<dbReference type="GO" id="GO:0019185">
    <property type="term" value="C:snRNA-activating protein complex"/>
    <property type="evidence" value="ECO:0007669"/>
    <property type="project" value="EnsemblMetazoa"/>
</dbReference>
<name>B3M384_DROAN</name>
<dbReference type="GeneID" id="6499271"/>
<evidence type="ECO:0000313" key="2">
    <source>
        <dbReference type="EMBL" id="EDV43545.1"/>
    </source>
</evidence>
<dbReference type="GO" id="GO:0042795">
    <property type="term" value="P:snRNA transcription by RNA polymerase II"/>
    <property type="evidence" value="ECO:0007669"/>
    <property type="project" value="EnsemblMetazoa"/>
</dbReference>
<accession>B3M384</accession>
<dbReference type="FunCoup" id="B3M384">
    <property type="interactions" value="3"/>
</dbReference>
<dbReference type="HOGENOM" id="CLU_073429_0_0_1"/>
<evidence type="ECO:0000313" key="3">
    <source>
        <dbReference type="Proteomes" id="UP000007801"/>
    </source>
</evidence>
<dbReference type="AlphaFoldDB" id="B3M384"/>
<feature type="region of interest" description="Disordered" evidence="1">
    <location>
        <begin position="289"/>
        <end position="325"/>
    </location>
</feature>
<dbReference type="GO" id="GO:0065004">
    <property type="term" value="P:protein-DNA complex assembly"/>
    <property type="evidence" value="ECO:0007669"/>
    <property type="project" value="EnsemblMetazoa"/>
</dbReference>
<dbReference type="KEGG" id="dan:6499271"/>
<dbReference type="EMBL" id="CH902617">
    <property type="protein sequence ID" value="EDV43545.1"/>
    <property type="molecule type" value="Genomic_DNA"/>
</dbReference>
<protein>
    <recommendedName>
        <fullName evidence="4">snRNA-activating protein complex subunit 1</fullName>
    </recommendedName>
</protein>
<dbReference type="eggNOG" id="KOG4746">
    <property type="taxonomic scope" value="Eukaryota"/>
</dbReference>
<evidence type="ECO:0008006" key="4">
    <source>
        <dbReference type="Google" id="ProtNLM"/>
    </source>
</evidence>
<dbReference type="Pfam" id="PF09808">
    <property type="entry name" value="SNAPC1"/>
    <property type="match status" value="1"/>
</dbReference>
<dbReference type="STRING" id="7217.B3M384"/>
<dbReference type="GO" id="GO:0001006">
    <property type="term" value="F:RNA polymerase III type 3 promoter sequence-specific DNA binding"/>
    <property type="evidence" value="ECO:0007669"/>
    <property type="project" value="EnsemblMetazoa"/>
</dbReference>
<feature type="compositionally biased region" description="Basic and acidic residues" evidence="1">
    <location>
        <begin position="291"/>
        <end position="300"/>
    </location>
</feature>
<gene>
    <name evidence="2" type="primary">Dana\GF16475</name>
    <name evidence="2" type="synonym">dana_GLEANR_17744</name>
    <name evidence="2" type="ORF">GF16475</name>
</gene>
<dbReference type="OMA" id="IYNKQPT"/>
<dbReference type="PANTHER" id="PTHR15131:SF3">
    <property type="entry name" value="SNRNA-ACTIVATING PROTEIN COMPLEX SUBUNIT 1"/>
    <property type="match status" value="1"/>
</dbReference>
<proteinExistence type="predicted"/>
<dbReference type="PANTHER" id="PTHR15131">
    <property type="entry name" value="SMALL NUCLEAR RNA ACTIVATING COMPLEX, POLYPEPTIDE 1"/>
    <property type="match status" value="1"/>
</dbReference>
<evidence type="ECO:0000256" key="1">
    <source>
        <dbReference type="SAM" id="MobiDB-lite"/>
    </source>
</evidence>
<dbReference type="Proteomes" id="UP000007801">
    <property type="component" value="Unassembled WGS sequence"/>
</dbReference>
<dbReference type="GO" id="GO:0003681">
    <property type="term" value="F:bent DNA binding"/>
    <property type="evidence" value="ECO:0007669"/>
    <property type="project" value="EnsemblMetazoa"/>
</dbReference>
<dbReference type="OrthoDB" id="20127at2759"/>
<dbReference type="GO" id="GO:0042796">
    <property type="term" value="P:snRNA transcription by RNA polymerase III"/>
    <property type="evidence" value="ECO:0007669"/>
    <property type="project" value="EnsemblMetazoa"/>
</dbReference>
<organism evidence="2 3">
    <name type="scientific">Drosophila ananassae</name>
    <name type="common">Fruit fly</name>
    <dbReference type="NCBI Taxonomy" id="7217"/>
    <lineage>
        <taxon>Eukaryota</taxon>
        <taxon>Metazoa</taxon>
        <taxon>Ecdysozoa</taxon>
        <taxon>Arthropoda</taxon>
        <taxon>Hexapoda</taxon>
        <taxon>Insecta</taxon>
        <taxon>Pterygota</taxon>
        <taxon>Neoptera</taxon>
        <taxon>Endopterygota</taxon>
        <taxon>Diptera</taxon>
        <taxon>Brachycera</taxon>
        <taxon>Muscomorpha</taxon>
        <taxon>Ephydroidea</taxon>
        <taxon>Drosophilidae</taxon>
        <taxon>Drosophila</taxon>
        <taxon>Sophophora</taxon>
    </lineage>
</organism>
<dbReference type="InParanoid" id="B3M384"/>
<dbReference type="GO" id="GO:0001046">
    <property type="term" value="F:core promoter sequence-specific DNA binding"/>
    <property type="evidence" value="ECO:0007669"/>
    <property type="project" value="EnsemblMetazoa"/>
</dbReference>
<dbReference type="InterPro" id="IPR019188">
    <property type="entry name" value="SNAPC1"/>
</dbReference>
<dbReference type="CTD" id="41920"/>
<sequence length="382" mass="44861">MEANIYDDCWELVQSFQRLVNEGEKCEFDVFCRCWLELNMQHLYTAQSNNIEIVATTIAALHVAKQLACSRRTNGDFFKATRCLRVAGFYLLYVIYNKQPTHQFVKIEVAQRTWQELTDYVLLLRQESPDKLDTQQVAYMFWRLVNEQAFRFTALDYSLGLDDLVDYKRLESKMGAKQQKKNDVLLKQQRPNSVSLIYELEGFRTLHLATEPFCDLETAYNERKKRLAGQELALPPTKIFGQLREVFGDIQKLLGEESDKEQKELDEQPMSSKNQLEVRQQVRYKALYGKEQSEESRQDEGEVELEAPEAYQRRMSSATVFQHPLPEEVEREYMINDSTEDCEENEAEEDLSIIENNEQNEAEKLLRMLEEEDFIIESESEN</sequence>
<dbReference type="GO" id="GO:0000978">
    <property type="term" value="F:RNA polymerase II cis-regulatory region sequence-specific DNA binding"/>
    <property type="evidence" value="ECO:0007669"/>
    <property type="project" value="EnsemblMetazoa"/>
</dbReference>
<reference evidence="2 3" key="1">
    <citation type="journal article" date="2007" name="Nature">
        <title>Evolution of genes and genomes on the Drosophila phylogeny.</title>
        <authorList>
            <consortium name="Drosophila 12 Genomes Consortium"/>
            <person name="Clark A.G."/>
            <person name="Eisen M.B."/>
            <person name="Smith D.R."/>
            <person name="Bergman C.M."/>
            <person name="Oliver B."/>
            <person name="Markow T.A."/>
            <person name="Kaufman T.C."/>
            <person name="Kellis M."/>
            <person name="Gelbart W."/>
            <person name="Iyer V.N."/>
            <person name="Pollard D.A."/>
            <person name="Sackton T.B."/>
            <person name="Larracuente A.M."/>
            <person name="Singh N.D."/>
            <person name="Abad J.P."/>
            <person name="Abt D.N."/>
            <person name="Adryan B."/>
            <person name="Aguade M."/>
            <person name="Akashi H."/>
            <person name="Anderson W.W."/>
            <person name="Aquadro C.F."/>
            <person name="Ardell D.H."/>
            <person name="Arguello R."/>
            <person name="Artieri C.G."/>
            <person name="Barbash D.A."/>
            <person name="Barker D."/>
            <person name="Barsanti P."/>
            <person name="Batterham P."/>
            <person name="Batzoglou S."/>
            <person name="Begun D."/>
            <person name="Bhutkar A."/>
            <person name="Blanco E."/>
            <person name="Bosak S.A."/>
            <person name="Bradley R.K."/>
            <person name="Brand A.D."/>
            <person name="Brent M.R."/>
            <person name="Brooks A.N."/>
            <person name="Brown R.H."/>
            <person name="Butlin R.K."/>
            <person name="Caggese C."/>
            <person name="Calvi B.R."/>
            <person name="Bernardo de Carvalho A."/>
            <person name="Caspi A."/>
            <person name="Castrezana S."/>
            <person name="Celniker S.E."/>
            <person name="Chang J.L."/>
            <person name="Chapple C."/>
            <person name="Chatterji S."/>
            <person name="Chinwalla A."/>
            <person name="Civetta A."/>
            <person name="Clifton S.W."/>
            <person name="Comeron J.M."/>
            <person name="Costello J.C."/>
            <person name="Coyne J.A."/>
            <person name="Daub J."/>
            <person name="David R.G."/>
            <person name="Delcher A.L."/>
            <person name="Delehaunty K."/>
            <person name="Do C.B."/>
            <person name="Ebling H."/>
            <person name="Edwards K."/>
            <person name="Eickbush T."/>
            <person name="Evans J.D."/>
            <person name="Filipski A."/>
            <person name="Findeiss S."/>
            <person name="Freyhult E."/>
            <person name="Fulton L."/>
            <person name="Fulton R."/>
            <person name="Garcia A.C."/>
            <person name="Gardiner A."/>
            <person name="Garfield D.A."/>
            <person name="Garvin B.E."/>
            <person name="Gibson G."/>
            <person name="Gilbert D."/>
            <person name="Gnerre S."/>
            <person name="Godfrey J."/>
            <person name="Good R."/>
            <person name="Gotea V."/>
            <person name="Gravely B."/>
            <person name="Greenberg A.J."/>
            <person name="Griffiths-Jones S."/>
            <person name="Gross S."/>
            <person name="Guigo R."/>
            <person name="Gustafson E.A."/>
            <person name="Haerty W."/>
            <person name="Hahn M.W."/>
            <person name="Halligan D.L."/>
            <person name="Halpern A.L."/>
            <person name="Halter G.M."/>
            <person name="Han M.V."/>
            <person name="Heger A."/>
            <person name="Hillier L."/>
            <person name="Hinrichs A.S."/>
            <person name="Holmes I."/>
            <person name="Hoskins R.A."/>
            <person name="Hubisz M.J."/>
            <person name="Hultmark D."/>
            <person name="Huntley M.A."/>
            <person name="Jaffe D.B."/>
            <person name="Jagadeeshan S."/>
            <person name="Jeck W.R."/>
            <person name="Johnson J."/>
            <person name="Jones C.D."/>
            <person name="Jordan W.C."/>
            <person name="Karpen G.H."/>
            <person name="Kataoka E."/>
            <person name="Keightley P.D."/>
            <person name="Kheradpour P."/>
            <person name="Kirkness E.F."/>
            <person name="Koerich L.B."/>
            <person name="Kristiansen K."/>
            <person name="Kudrna D."/>
            <person name="Kulathinal R.J."/>
            <person name="Kumar S."/>
            <person name="Kwok R."/>
            <person name="Lander E."/>
            <person name="Langley C.H."/>
            <person name="Lapoint R."/>
            <person name="Lazzaro B.P."/>
            <person name="Lee S.J."/>
            <person name="Levesque L."/>
            <person name="Li R."/>
            <person name="Lin C.F."/>
            <person name="Lin M.F."/>
            <person name="Lindblad-Toh K."/>
            <person name="Llopart A."/>
            <person name="Long M."/>
            <person name="Low L."/>
            <person name="Lozovsky E."/>
            <person name="Lu J."/>
            <person name="Luo M."/>
            <person name="Machado C.A."/>
            <person name="Makalowski W."/>
            <person name="Marzo M."/>
            <person name="Matsuda M."/>
            <person name="Matzkin L."/>
            <person name="McAllister B."/>
            <person name="McBride C.S."/>
            <person name="McKernan B."/>
            <person name="McKernan K."/>
            <person name="Mendez-Lago M."/>
            <person name="Minx P."/>
            <person name="Mollenhauer M.U."/>
            <person name="Montooth K."/>
            <person name="Mount S.M."/>
            <person name="Mu X."/>
            <person name="Myers E."/>
            <person name="Negre B."/>
            <person name="Newfeld S."/>
            <person name="Nielsen R."/>
            <person name="Noor M.A."/>
            <person name="O'Grady P."/>
            <person name="Pachter L."/>
            <person name="Papaceit M."/>
            <person name="Parisi M.J."/>
            <person name="Parisi M."/>
            <person name="Parts L."/>
            <person name="Pedersen J.S."/>
            <person name="Pesole G."/>
            <person name="Phillippy A.M."/>
            <person name="Ponting C.P."/>
            <person name="Pop M."/>
            <person name="Porcelli D."/>
            <person name="Powell J.R."/>
            <person name="Prohaska S."/>
            <person name="Pruitt K."/>
            <person name="Puig M."/>
            <person name="Quesneville H."/>
            <person name="Ram K.R."/>
            <person name="Rand D."/>
            <person name="Rasmussen M.D."/>
            <person name="Reed L.K."/>
            <person name="Reenan R."/>
            <person name="Reily A."/>
            <person name="Remington K.A."/>
            <person name="Rieger T.T."/>
            <person name="Ritchie M.G."/>
            <person name="Robin C."/>
            <person name="Rogers Y.H."/>
            <person name="Rohde C."/>
            <person name="Rozas J."/>
            <person name="Rubenfield M.J."/>
            <person name="Ruiz A."/>
            <person name="Russo S."/>
            <person name="Salzberg S.L."/>
            <person name="Sanchez-Gracia A."/>
            <person name="Saranga D.J."/>
            <person name="Sato H."/>
            <person name="Schaeffer S.W."/>
            <person name="Schatz M.C."/>
            <person name="Schlenke T."/>
            <person name="Schwartz R."/>
            <person name="Segarra C."/>
            <person name="Singh R.S."/>
            <person name="Sirot L."/>
            <person name="Sirota M."/>
            <person name="Sisneros N.B."/>
            <person name="Smith C.D."/>
            <person name="Smith T.F."/>
            <person name="Spieth J."/>
            <person name="Stage D.E."/>
            <person name="Stark A."/>
            <person name="Stephan W."/>
            <person name="Strausberg R.L."/>
            <person name="Strempel S."/>
            <person name="Sturgill D."/>
            <person name="Sutton G."/>
            <person name="Sutton G.G."/>
            <person name="Tao W."/>
            <person name="Teichmann S."/>
            <person name="Tobari Y.N."/>
            <person name="Tomimura Y."/>
            <person name="Tsolas J.M."/>
            <person name="Valente V.L."/>
            <person name="Venter E."/>
            <person name="Venter J.C."/>
            <person name="Vicario S."/>
            <person name="Vieira F.G."/>
            <person name="Vilella A.J."/>
            <person name="Villasante A."/>
            <person name="Walenz B."/>
            <person name="Wang J."/>
            <person name="Wasserman M."/>
            <person name="Watts T."/>
            <person name="Wilson D."/>
            <person name="Wilson R.K."/>
            <person name="Wing R.A."/>
            <person name="Wolfner M.F."/>
            <person name="Wong A."/>
            <person name="Wong G.K."/>
            <person name="Wu C.I."/>
            <person name="Wu G."/>
            <person name="Yamamoto D."/>
            <person name="Yang H.P."/>
            <person name="Yang S.P."/>
            <person name="Yorke J.A."/>
            <person name="Yoshida K."/>
            <person name="Zdobnov E."/>
            <person name="Zhang P."/>
            <person name="Zhang Y."/>
            <person name="Zimin A.V."/>
            <person name="Baldwin J."/>
            <person name="Abdouelleil A."/>
            <person name="Abdulkadir J."/>
            <person name="Abebe A."/>
            <person name="Abera B."/>
            <person name="Abreu J."/>
            <person name="Acer S.C."/>
            <person name="Aftuck L."/>
            <person name="Alexander A."/>
            <person name="An P."/>
            <person name="Anderson E."/>
            <person name="Anderson S."/>
            <person name="Arachi H."/>
            <person name="Azer M."/>
            <person name="Bachantsang P."/>
            <person name="Barry A."/>
            <person name="Bayul T."/>
            <person name="Berlin A."/>
            <person name="Bessette D."/>
            <person name="Bloom T."/>
            <person name="Blye J."/>
            <person name="Boguslavskiy L."/>
            <person name="Bonnet C."/>
            <person name="Boukhgalter B."/>
            <person name="Bourzgui I."/>
            <person name="Brown A."/>
            <person name="Cahill P."/>
            <person name="Channer S."/>
            <person name="Cheshatsang Y."/>
            <person name="Chuda L."/>
            <person name="Citroen M."/>
            <person name="Collymore A."/>
            <person name="Cooke P."/>
            <person name="Costello M."/>
            <person name="D'Aco K."/>
            <person name="Daza R."/>
            <person name="De Haan G."/>
            <person name="DeGray S."/>
            <person name="DeMaso C."/>
            <person name="Dhargay N."/>
            <person name="Dooley K."/>
            <person name="Dooley E."/>
            <person name="Doricent M."/>
            <person name="Dorje P."/>
            <person name="Dorjee K."/>
            <person name="Dupes A."/>
            <person name="Elong R."/>
            <person name="Falk J."/>
            <person name="Farina A."/>
            <person name="Faro S."/>
            <person name="Ferguson D."/>
            <person name="Fisher S."/>
            <person name="Foley C.D."/>
            <person name="Franke A."/>
            <person name="Friedrich D."/>
            <person name="Gadbois L."/>
            <person name="Gearin G."/>
            <person name="Gearin C.R."/>
            <person name="Giannoukos G."/>
            <person name="Goode T."/>
            <person name="Graham J."/>
            <person name="Grandbois E."/>
            <person name="Grewal S."/>
            <person name="Gyaltsen K."/>
            <person name="Hafez N."/>
            <person name="Hagos B."/>
            <person name="Hall J."/>
            <person name="Henson C."/>
            <person name="Hollinger A."/>
            <person name="Honan T."/>
            <person name="Huard M.D."/>
            <person name="Hughes L."/>
            <person name="Hurhula B."/>
            <person name="Husby M.E."/>
            <person name="Kamat A."/>
            <person name="Kanga B."/>
            <person name="Kashin S."/>
            <person name="Khazanovich D."/>
            <person name="Kisner P."/>
            <person name="Lance K."/>
            <person name="Lara M."/>
            <person name="Lee W."/>
            <person name="Lennon N."/>
            <person name="Letendre F."/>
            <person name="LeVine R."/>
            <person name="Lipovsky A."/>
            <person name="Liu X."/>
            <person name="Liu J."/>
            <person name="Liu S."/>
            <person name="Lokyitsang T."/>
            <person name="Lokyitsang Y."/>
            <person name="Lubonja R."/>
            <person name="Lui A."/>
            <person name="MacDonald P."/>
            <person name="Magnisalis V."/>
            <person name="Maru K."/>
            <person name="Matthews C."/>
            <person name="McCusker W."/>
            <person name="McDonough S."/>
            <person name="Mehta T."/>
            <person name="Meldrim J."/>
            <person name="Meneus L."/>
            <person name="Mihai O."/>
            <person name="Mihalev A."/>
            <person name="Mihova T."/>
            <person name="Mittelman R."/>
            <person name="Mlenga V."/>
            <person name="Montmayeur A."/>
            <person name="Mulrain L."/>
            <person name="Navidi A."/>
            <person name="Naylor J."/>
            <person name="Negash T."/>
            <person name="Nguyen T."/>
            <person name="Nguyen N."/>
            <person name="Nicol R."/>
            <person name="Norbu C."/>
            <person name="Norbu N."/>
            <person name="Novod N."/>
            <person name="O'Neill B."/>
            <person name="Osman S."/>
            <person name="Markiewicz E."/>
            <person name="Oyono O.L."/>
            <person name="Patti C."/>
            <person name="Phunkhang P."/>
            <person name="Pierre F."/>
            <person name="Priest M."/>
            <person name="Raghuraman S."/>
            <person name="Rege F."/>
            <person name="Reyes R."/>
            <person name="Rise C."/>
            <person name="Rogov P."/>
            <person name="Ross K."/>
            <person name="Ryan E."/>
            <person name="Settipalli S."/>
            <person name="Shea T."/>
            <person name="Sherpa N."/>
            <person name="Shi L."/>
            <person name="Shih D."/>
            <person name="Sparrow T."/>
            <person name="Spaulding J."/>
            <person name="Stalker J."/>
            <person name="Stange-Thomann N."/>
            <person name="Stavropoulos S."/>
            <person name="Stone C."/>
            <person name="Strader C."/>
            <person name="Tesfaye S."/>
            <person name="Thomson T."/>
            <person name="Thoulutsang Y."/>
            <person name="Thoulutsang D."/>
            <person name="Topham K."/>
            <person name="Topping I."/>
            <person name="Tsamla T."/>
            <person name="Vassiliev H."/>
            <person name="Vo A."/>
            <person name="Wangchuk T."/>
            <person name="Wangdi T."/>
            <person name="Weiand M."/>
            <person name="Wilkinson J."/>
            <person name="Wilson A."/>
            <person name="Yadav S."/>
            <person name="Young G."/>
            <person name="Yu Q."/>
            <person name="Zembek L."/>
            <person name="Zhong D."/>
            <person name="Zimmer A."/>
            <person name="Zwirko Z."/>
            <person name="Jaffe D.B."/>
            <person name="Alvarez P."/>
            <person name="Brockman W."/>
            <person name="Butler J."/>
            <person name="Chin C."/>
            <person name="Gnerre S."/>
            <person name="Grabherr M."/>
            <person name="Kleber M."/>
            <person name="Mauceli E."/>
            <person name="MacCallum I."/>
        </authorList>
    </citation>
    <scope>NUCLEOTIDE SEQUENCE [LARGE SCALE GENOMIC DNA]</scope>
    <source>
        <strain evidence="3">Tucson 14024-0371.13</strain>
    </source>
</reference>
<keyword evidence="3" id="KW-1185">Reference proteome</keyword>
<dbReference type="PhylomeDB" id="B3M384"/>